<keyword evidence="1" id="KW-1133">Transmembrane helix</keyword>
<comment type="caution">
    <text evidence="3">The sequence shown here is derived from an EMBL/GenBank/DDBJ whole genome shotgun (WGS) entry which is preliminary data.</text>
</comment>
<proteinExistence type="predicted"/>
<dbReference type="SUPFAM" id="SSF50494">
    <property type="entry name" value="Trypsin-like serine proteases"/>
    <property type="match status" value="1"/>
</dbReference>
<dbReference type="EMBL" id="JACLYY010000001">
    <property type="protein sequence ID" value="MBM6736743.1"/>
    <property type="molecule type" value="Genomic_DNA"/>
</dbReference>
<dbReference type="Gene3D" id="2.30.42.10">
    <property type="match status" value="1"/>
</dbReference>
<dbReference type="InterPro" id="IPR009003">
    <property type="entry name" value="Peptidase_S1_PA"/>
</dbReference>
<gene>
    <name evidence="3" type="primary">spoIVB</name>
    <name evidence="3" type="ORF">H7U36_01280</name>
</gene>
<dbReference type="SUPFAM" id="SSF50156">
    <property type="entry name" value="PDZ domain-like"/>
    <property type="match status" value="1"/>
</dbReference>
<dbReference type="RefSeq" id="WP_191428828.1">
    <property type="nucleotide sequence ID" value="NZ_JACLYY010000001.1"/>
</dbReference>
<keyword evidence="1" id="KW-0472">Membrane</keyword>
<dbReference type="Pfam" id="PF05580">
    <property type="entry name" value="Peptidase_S55"/>
    <property type="match status" value="1"/>
</dbReference>
<name>A0ABS2E555_9FIRM</name>
<dbReference type="InterPro" id="IPR014219">
    <property type="entry name" value="SpoIVB"/>
</dbReference>
<reference evidence="3 4" key="1">
    <citation type="journal article" date="2021" name="Sci. Rep.">
        <title>The distribution of antibiotic resistance genes in chicken gut microbiota commensals.</title>
        <authorList>
            <person name="Juricova H."/>
            <person name="Matiasovicova J."/>
            <person name="Kubasova T."/>
            <person name="Cejkova D."/>
            <person name="Rychlik I."/>
        </authorList>
    </citation>
    <scope>NUCLEOTIDE SEQUENCE [LARGE SCALE GENOMIC DNA]</scope>
    <source>
        <strain evidence="3 4">An773</strain>
    </source>
</reference>
<evidence type="ECO:0000259" key="2">
    <source>
        <dbReference type="PROSITE" id="PS51494"/>
    </source>
</evidence>
<dbReference type="GO" id="GO:0016787">
    <property type="term" value="F:hydrolase activity"/>
    <property type="evidence" value="ECO:0007669"/>
    <property type="project" value="UniProtKB-KW"/>
</dbReference>
<keyword evidence="3" id="KW-0378">Hydrolase</keyword>
<dbReference type="Proteomes" id="UP000716906">
    <property type="component" value="Unassembled WGS sequence"/>
</dbReference>
<organism evidence="3 4">
    <name type="scientific">Faecalicatena fissicatena</name>
    <dbReference type="NCBI Taxonomy" id="290055"/>
    <lineage>
        <taxon>Bacteria</taxon>
        <taxon>Bacillati</taxon>
        <taxon>Bacillota</taxon>
        <taxon>Clostridia</taxon>
        <taxon>Lachnospirales</taxon>
        <taxon>Lachnospiraceae</taxon>
        <taxon>Faecalicatena</taxon>
    </lineage>
</organism>
<sequence length="355" mass="38840">MRRYWYRRILIMILVFTISVGGSWYLIEENRAGLEREASADASGELLIPGGMPVGIYLETKGAMVLGTEKIQGEDGQEYEPAANLVQEGDYIIGLDGEEIDNKSQLVEAVAALDKEEVVLKVSRDGQEIAIRMKAVRCGRDEYKLGIWVRDNAQGLGTVTFLNADSQFGALGHGIRDTDTGKLLSASDGLLYTTSIKDIKKGKDGTPGGMEGVIIYNNYNILGTITQNTEDGIYGTLDRIDALFTDTQPLEAAVDESQIEEGEATIRCAVSGQVEDYSIRITKVDRNAQEANKEILLEVTDEKLLELTGGIVQGMSGSPIIQNGRLIGAVTHVFVNNPKEGYGIFVQDMLKHIER</sequence>
<dbReference type="EC" id="3.4.21.116" evidence="3"/>
<protein>
    <submittedName>
        <fullName evidence="3">SpoIVB peptidase</fullName>
        <ecNumber evidence="3">3.4.21.116</ecNumber>
    </submittedName>
</protein>
<dbReference type="NCBIfam" id="TIGR02860">
    <property type="entry name" value="spore_IV_B"/>
    <property type="match status" value="1"/>
</dbReference>
<keyword evidence="1" id="KW-0812">Transmembrane</keyword>
<feature type="transmembrane region" description="Helical" evidence="1">
    <location>
        <begin position="9"/>
        <end position="27"/>
    </location>
</feature>
<dbReference type="PROSITE" id="PS51494">
    <property type="entry name" value="SPOIVB"/>
    <property type="match status" value="1"/>
</dbReference>
<evidence type="ECO:0000256" key="1">
    <source>
        <dbReference type="SAM" id="Phobius"/>
    </source>
</evidence>
<keyword evidence="4" id="KW-1185">Reference proteome</keyword>
<dbReference type="InterPro" id="IPR008763">
    <property type="entry name" value="Peptidase_S55"/>
</dbReference>
<evidence type="ECO:0000313" key="3">
    <source>
        <dbReference type="EMBL" id="MBM6736743.1"/>
    </source>
</evidence>
<feature type="domain" description="Peptidase S55" evidence="2">
    <location>
        <begin position="127"/>
        <end position="355"/>
    </location>
</feature>
<dbReference type="InterPro" id="IPR036034">
    <property type="entry name" value="PDZ_sf"/>
</dbReference>
<accession>A0ABS2E555</accession>
<evidence type="ECO:0000313" key="4">
    <source>
        <dbReference type="Proteomes" id="UP000716906"/>
    </source>
</evidence>